<evidence type="ECO:0000313" key="2">
    <source>
        <dbReference type="EMBL" id="OUN87543.1"/>
    </source>
</evidence>
<reference evidence="3" key="1">
    <citation type="submission" date="2017-04" db="EMBL/GenBank/DDBJ databases">
        <title>Function of individual gut microbiota members based on whole genome sequencing of pure cultures obtained from chicken caecum.</title>
        <authorList>
            <person name="Medvecky M."/>
            <person name="Cejkova D."/>
            <person name="Polansky O."/>
            <person name="Karasova D."/>
            <person name="Kubasova T."/>
            <person name="Cizek A."/>
            <person name="Rychlik I."/>
        </authorList>
    </citation>
    <scope>NUCLEOTIDE SEQUENCE [LARGE SCALE GENOMIC DNA]</scope>
    <source>
        <strain evidence="3">An5</strain>
    </source>
</reference>
<dbReference type="AlphaFoldDB" id="A0A1Y3XPU7"/>
<name>A0A1Y3XPU7_9ACTN</name>
<keyword evidence="3" id="KW-1185">Reference proteome</keyword>
<feature type="transmembrane region" description="Helical" evidence="1">
    <location>
        <begin position="48"/>
        <end position="70"/>
    </location>
</feature>
<dbReference type="Proteomes" id="UP000195781">
    <property type="component" value="Unassembled WGS sequence"/>
</dbReference>
<evidence type="ECO:0008006" key="4">
    <source>
        <dbReference type="Google" id="ProtNLM"/>
    </source>
</evidence>
<keyword evidence="1" id="KW-0812">Transmembrane</keyword>
<dbReference type="RefSeq" id="WP_094335753.1">
    <property type="nucleotide sequence ID" value="NZ_NFIE01000016.1"/>
</dbReference>
<comment type="caution">
    <text evidence="2">The sequence shown here is derived from an EMBL/GenBank/DDBJ whole genome shotgun (WGS) entry which is preliminary data.</text>
</comment>
<keyword evidence="1" id="KW-1133">Transmembrane helix</keyword>
<keyword evidence="1" id="KW-0472">Membrane</keyword>
<dbReference type="OrthoDB" id="3182034at2"/>
<sequence length="184" mass="19564">MRLFKKCCAVLYLVAAVVVAGGFAAQEFGNPGLRLRVGQLLDHPAGRISLVISLAILALGTLIVVARALLERRPPASVHPAGNPHIEVRLAAVSSVARAAVSGEDVLIERVRSRVAGHDASQVRIALELIAFTDIGLESLGKHIQLRVQEACERMLGVPGVTVQVTFLPSTTTTVTKEVPREQA</sequence>
<accession>A0A1Y3XPU7</accession>
<protein>
    <recommendedName>
        <fullName evidence="4">Alkaline shock response membrane anchor protein AmaP</fullName>
    </recommendedName>
</protein>
<organism evidence="2 3">
    <name type="scientific">[Collinsella] massiliensis</name>
    <dbReference type="NCBI Taxonomy" id="1232426"/>
    <lineage>
        <taxon>Bacteria</taxon>
        <taxon>Bacillati</taxon>
        <taxon>Actinomycetota</taxon>
        <taxon>Coriobacteriia</taxon>
        <taxon>Coriobacteriales</taxon>
        <taxon>Coriobacteriaceae</taxon>
        <taxon>Enorma</taxon>
    </lineage>
</organism>
<proteinExistence type="predicted"/>
<dbReference type="EMBL" id="NFIE01000016">
    <property type="protein sequence ID" value="OUN87543.1"/>
    <property type="molecule type" value="Genomic_DNA"/>
</dbReference>
<gene>
    <name evidence="2" type="ORF">B5G02_07280</name>
</gene>
<evidence type="ECO:0000256" key="1">
    <source>
        <dbReference type="SAM" id="Phobius"/>
    </source>
</evidence>
<evidence type="ECO:0000313" key="3">
    <source>
        <dbReference type="Proteomes" id="UP000195781"/>
    </source>
</evidence>